<sequence length="158" mass="17951">MTPRSNVFVSNPELLAKIKNEDLRNCMKVGSCLRTPLEKKTTFNYSWAATEYGDRVISVACYQPNSSIPGKTFMVDIALSDWYRITSSVSNFDEWQEEVIEKDRIRSVIKTFEEAAKIHGARQATVANGFISDPEPFLRESGKILKDARAALYEEFDV</sequence>
<evidence type="ECO:0000313" key="1">
    <source>
        <dbReference type="EMBL" id="AIX12212.1"/>
    </source>
</evidence>
<reference evidence="1 2" key="1">
    <citation type="journal article" date="2015" name="Genome Announc.">
        <title>Complete Genome Sequence of Citrobacter freundii Myophage Moon.</title>
        <authorList>
            <person name="Edwards G.B."/>
            <person name="Luna A.J."/>
            <person name="Hernandez A.C."/>
            <person name="Kuty Everett G.F."/>
        </authorList>
    </citation>
    <scope>NUCLEOTIDE SEQUENCE [LARGE SCALE GENOMIC DNA]</scope>
</reference>
<accession>A0A0A0YR37</accession>
<protein>
    <submittedName>
        <fullName evidence="1">Uncharacterized protein</fullName>
    </submittedName>
</protein>
<dbReference type="EMBL" id="KM236240">
    <property type="protein sequence ID" value="AIX12212.1"/>
    <property type="molecule type" value="Genomic_DNA"/>
</dbReference>
<evidence type="ECO:0000313" key="2">
    <source>
        <dbReference type="Proteomes" id="UP000030323"/>
    </source>
</evidence>
<proteinExistence type="predicted"/>
<keyword evidence="2" id="KW-1185">Reference proteome</keyword>
<name>A0A0A0YR37_9CAUD</name>
<dbReference type="RefSeq" id="YP_009146674.1">
    <property type="nucleotide sequence ID" value="NC_027331.1"/>
</dbReference>
<dbReference type="KEGG" id="vg:24721840"/>
<dbReference type="Proteomes" id="UP000030323">
    <property type="component" value="Segment"/>
</dbReference>
<gene>
    <name evidence="1" type="ORF">CPT_Moon241</name>
</gene>
<dbReference type="GeneID" id="24721840"/>
<organism evidence="1 2">
    <name type="scientific">Citrobacter phage Moon</name>
    <dbReference type="NCBI Taxonomy" id="1540095"/>
    <lineage>
        <taxon>Viruses</taxon>
        <taxon>Duplodnaviria</taxon>
        <taxon>Heunggongvirae</taxon>
        <taxon>Uroviricota</taxon>
        <taxon>Caudoviricetes</taxon>
        <taxon>Pantevenvirales</taxon>
        <taxon>Straboviridae</taxon>
        <taxon>Tevenvirinae</taxon>
        <taxon>Moonvirus</taxon>
        <taxon>Moonvirus moon</taxon>
    </lineage>
</organism>